<reference evidence="1 2" key="1">
    <citation type="submission" date="2021-06" db="EMBL/GenBank/DDBJ databases">
        <authorList>
            <person name="Palmer J.M."/>
        </authorList>
    </citation>
    <scope>NUCLEOTIDE SEQUENCE [LARGE SCALE GENOMIC DNA]</scope>
    <source>
        <strain evidence="2">if_2019</strain>
        <tissue evidence="1">Muscle</tissue>
    </source>
</reference>
<evidence type="ECO:0000313" key="2">
    <source>
        <dbReference type="Proteomes" id="UP001482620"/>
    </source>
</evidence>
<dbReference type="EMBL" id="JAHRIQ010058713">
    <property type="protein sequence ID" value="MEQ2240030.1"/>
    <property type="molecule type" value="Genomic_DNA"/>
</dbReference>
<gene>
    <name evidence="1" type="ORF">ILYODFUR_010709</name>
</gene>
<sequence>MSGVIQSSHRKQQQSIKESQCGGCVVLRRTLCMCELLFFCEQLHVQTSMDKWLTESDAFIPNQLMHLWLHMWNQEHISVPLYGCFPLSPMGTLDFPANLLPAVRPKLMN</sequence>
<keyword evidence="2" id="KW-1185">Reference proteome</keyword>
<proteinExistence type="predicted"/>
<evidence type="ECO:0000313" key="1">
    <source>
        <dbReference type="EMBL" id="MEQ2240030.1"/>
    </source>
</evidence>
<accession>A0ABV0U4B0</accession>
<comment type="caution">
    <text evidence="1">The sequence shown here is derived from an EMBL/GenBank/DDBJ whole genome shotgun (WGS) entry which is preliminary data.</text>
</comment>
<protein>
    <submittedName>
        <fullName evidence="1">Uncharacterized protein</fullName>
    </submittedName>
</protein>
<name>A0ABV0U4B0_9TELE</name>
<dbReference type="Proteomes" id="UP001482620">
    <property type="component" value="Unassembled WGS sequence"/>
</dbReference>
<organism evidence="1 2">
    <name type="scientific">Ilyodon furcidens</name>
    <name type="common">goldbreast splitfin</name>
    <dbReference type="NCBI Taxonomy" id="33524"/>
    <lineage>
        <taxon>Eukaryota</taxon>
        <taxon>Metazoa</taxon>
        <taxon>Chordata</taxon>
        <taxon>Craniata</taxon>
        <taxon>Vertebrata</taxon>
        <taxon>Euteleostomi</taxon>
        <taxon>Actinopterygii</taxon>
        <taxon>Neopterygii</taxon>
        <taxon>Teleostei</taxon>
        <taxon>Neoteleostei</taxon>
        <taxon>Acanthomorphata</taxon>
        <taxon>Ovalentaria</taxon>
        <taxon>Atherinomorphae</taxon>
        <taxon>Cyprinodontiformes</taxon>
        <taxon>Goodeidae</taxon>
        <taxon>Ilyodon</taxon>
    </lineage>
</organism>